<accession>A0ABN8ILN6</accession>
<dbReference type="PROSITE" id="PS50850">
    <property type="entry name" value="MFS"/>
    <property type="match status" value="1"/>
</dbReference>
<evidence type="ECO:0000313" key="8">
    <source>
        <dbReference type="EMBL" id="CAH2057406.1"/>
    </source>
</evidence>
<evidence type="ECO:0000256" key="1">
    <source>
        <dbReference type="ARBA" id="ARBA00004141"/>
    </source>
</evidence>
<dbReference type="Gene3D" id="1.20.1250.20">
    <property type="entry name" value="MFS general substrate transporter like domains"/>
    <property type="match status" value="1"/>
</dbReference>
<dbReference type="SUPFAM" id="SSF103473">
    <property type="entry name" value="MFS general substrate transporter"/>
    <property type="match status" value="1"/>
</dbReference>
<feature type="transmembrane region" description="Helical" evidence="6">
    <location>
        <begin position="106"/>
        <end position="127"/>
    </location>
</feature>
<dbReference type="InterPro" id="IPR003663">
    <property type="entry name" value="Sugar/inositol_transpt"/>
</dbReference>
<evidence type="ECO:0000256" key="4">
    <source>
        <dbReference type="ARBA" id="ARBA00023136"/>
    </source>
</evidence>
<keyword evidence="4 6" id="KW-0472">Membrane</keyword>
<feature type="transmembrane region" description="Helical" evidence="6">
    <location>
        <begin position="167"/>
        <end position="192"/>
    </location>
</feature>
<evidence type="ECO:0000256" key="2">
    <source>
        <dbReference type="ARBA" id="ARBA00022692"/>
    </source>
</evidence>
<dbReference type="PANTHER" id="PTHR48021">
    <property type="match status" value="1"/>
</dbReference>
<dbReference type="InterPro" id="IPR020846">
    <property type="entry name" value="MFS_dom"/>
</dbReference>
<dbReference type="PANTHER" id="PTHR48021:SF1">
    <property type="entry name" value="GH07001P-RELATED"/>
    <property type="match status" value="1"/>
</dbReference>
<feature type="transmembrane region" description="Helical" evidence="6">
    <location>
        <begin position="443"/>
        <end position="461"/>
    </location>
</feature>
<protein>
    <recommendedName>
        <fullName evidence="7">Major facilitator superfamily (MFS) profile domain-containing protein</fullName>
    </recommendedName>
</protein>
<evidence type="ECO:0000259" key="7">
    <source>
        <dbReference type="PROSITE" id="PS50850"/>
    </source>
</evidence>
<feature type="transmembrane region" description="Helical" evidence="6">
    <location>
        <begin position="346"/>
        <end position="368"/>
    </location>
</feature>
<evidence type="ECO:0000256" key="3">
    <source>
        <dbReference type="ARBA" id="ARBA00022989"/>
    </source>
</evidence>
<dbReference type="InterPro" id="IPR005828">
    <property type="entry name" value="MFS_sugar_transport-like"/>
</dbReference>
<feature type="transmembrane region" description="Helical" evidence="6">
    <location>
        <begin position="53"/>
        <end position="74"/>
    </location>
</feature>
<dbReference type="PROSITE" id="PS00217">
    <property type="entry name" value="SUGAR_TRANSPORT_2"/>
    <property type="match status" value="1"/>
</dbReference>
<name>A0ABN8ILN6_9NEOP</name>
<keyword evidence="9" id="KW-1185">Reference proteome</keyword>
<feature type="transmembrane region" description="Helical" evidence="6">
    <location>
        <begin position="374"/>
        <end position="398"/>
    </location>
</feature>
<keyword evidence="2 6" id="KW-0812">Transmembrane</keyword>
<feature type="domain" description="Major facilitator superfamily (MFS) profile" evidence="7">
    <location>
        <begin position="9"/>
        <end position="465"/>
    </location>
</feature>
<reference evidence="8" key="1">
    <citation type="submission" date="2022-03" db="EMBL/GenBank/DDBJ databases">
        <authorList>
            <person name="Martin H S."/>
        </authorList>
    </citation>
    <scope>NUCLEOTIDE SEQUENCE</scope>
</reference>
<dbReference type="EMBL" id="OW152836">
    <property type="protein sequence ID" value="CAH2057406.1"/>
    <property type="molecule type" value="Genomic_DNA"/>
</dbReference>
<dbReference type="Proteomes" id="UP000837857">
    <property type="component" value="Chromosome 24"/>
</dbReference>
<dbReference type="PRINTS" id="PR00171">
    <property type="entry name" value="SUGRTRNSPORT"/>
</dbReference>
<keyword evidence="5" id="KW-0325">Glycoprotein</keyword>
<feature type="transmembrane region" description="Helical" evidence="6">
    <location>
        <begin position="316"/>
        <end position="339"/>
    </location>
</feature>
<dbReference type="PROSITE" id="PS00216">
    <property type="entry name" value="SUGAR_TRANSPORT_1"/>
    <property type="match status" value="1"/>
</dbReference>
<dbReference type="InterPro" id="IPR005829">
    <property type="entry name" value="Sugar_transporter_CS"/>
</dbReference>
<feature type="transmembrane region" description="Helical" evidence="6">
    <location>
        <begin position="81"/>
        <end position="100"/>
    </location>
</feature>
<feature type="transmembrane region" description="Helical" evidence="6">
    <location>
        <begin position="282"/>
        <end position="304"/>
    </location>
</feature>
<evidence type="ECO:0000256" key="6">
    <source>
        <dbReference type="SAM" id="Phobius"/>
    </source>
</evidence>
<dbReference type="Pfam" id="PF00083">
    <property type="entry name" value="Sugar_tr"/>
    <property type="match status" value="1"/>
</dbReference>
<evidence type="ECO:0000256" key="5">
    <source>
        <dbReference type="ARBA" id="ARBA00023180"/>
    </source>
</evidence>
<gene>
    <name evidence="8" type="ORF">IPOD504_LOCUS10216</name>
</gene>
<comment type="subcellular location">
    <subcellularLocation>
        <location evidence="1">Membrane</location>
        <topology evidence="1">Multi-pass membrane protein</topology>
    </subcellularLocation>
</comment>
<organism evidence="8 9">
    <name type="scientific">Iphiclides podalirius</name>
    <name type="common">scarce swallowtail</name>
    <dbReference type="NCBI Taxonomy" id="110791"/>
    <lineage>
        <taxon>Eukaryota</taxon>
        <taxon>Metazoa</taxon>
        <taxon>Ecdysozoa</taxon>
        <taxon>Arthropoda</taxon>
        <taxon>Hexapoda</taxon>
        <taxon>Insecta</taxon>
        <taxon>Pterygota</taxon>
        <taxon>Neoptera</taxon>
        <taxon>Endopterygota</taxon>
        <taxon>Lepidoptera</taxon>
        <taxon>Glossata</taxon>
        <taxon>Ditrysia</taxon>
        <taxon>Papilionoidea</taxon>
        <taxon>Papilionidae</taxon>
        <taxon>Papilioninae</taxon>
        <taxon>Iphiclides</taxon>
    </lineage>
</organism>
<dbReference type="InterPro" id="IPR050549">
    <property type="entry name" value="MFS_Trehalose_Transporter"/>
</dbReference>
<keyword evidence="3 6" id="KW-1133">Transmembrane helix</keyword>
<feature type="transmembrane region" description="Helical" evidence="6">
    <location>
        <begin position="139"/>
        <end position="161"/>
    </location>
</feature>
<feature type="transmembrane region" description="Helical" evidence="6">
    <location>
        <begin position="418"/>
        <end position="437"/>
    </location>
</feature>
<proteinExistence type="predicted"/>
<feature type="transmembrane region" description="Helical" evidence="6">
    <location>
        <begin position="7"/>
        <end position="26"/>
    </location>
</feature>
<dbReference type="InterPro" id="IPR036259">
    <property type="entry name" value="MFS_trans_sf"/>
</dbReference>
<evidence type="ECO:0000313" key="9">
    <source>
        <dbReference type="Proteomes" id="UP000837857"/>
    </source>
</evidence>
<feature type="non-terminal residue" evidence="8">
    <location>
        <position position="481"/>
    </location>
</feature>
<sequence length="481" mass="53086">MGKLQQFHTAISCSFPSLLTGLLYVWPSYTLGLYTASDTVLLTAPMADLESSLLGSLPPLGAMFGTVIVGWVISRFGRQKGSTLLALPFVLSWVMIDLSSSSISILVARFIGGIGCGSVLVYSPIFISEVAEESIRGTLTSVPIAMYCLGVQLSYILGWVLTYRYILWVNLACSILAVALIMTVTESPVYLLRQNREEEARLAISHYRSESSTSKVVLEELSRLKQQITPAVELIEMDSDDNIQSEEAEKEKLNMENHTKAVKARMSSFKLLFTSPSSRRGFMIVSLALSLQVMIGMVAVQVYAKQIFSQAAPSLSSHLCSVVFALVIFFGSVVSLVAADRFGRKFLLISSSISVALCLVAMGVFLQTSIVSPWVTALLILVYCFFFMYGAGSVPYVLVAECFVPEVQSLASILLMEWVWLLNFFIIGVFPFMIKYFGIHGSFYVFAFFAILNSLVGLFLLPETKGLTNEQIQEALLRRKK</sequence>